<dbReference type="Pfam" id="PF00497">
    <property type="entry name" value="SBP_bac_3"/>
    <property type="match status" value="1"/>
</dbReference>
<dbReference type="SMART" id="SM00062">
    <property type="entry name" value="PBPb"/>
    <property type="match status" value="1"/>
</dbReference>
<protein>
    <submittedName>
        <fullName evidence="5">Transporter substrate-binding domain-containing protein</fullName>
    </submittedName>
</protein>
<gene>
    <name evidence="5" type="ORF">Q9312_13615</name>
</gene>
<dbReference type="Proteomes" id="UP001239782">
    <property type="component" value="Chromosome"/>
</dbReference>
<keyword evidence="6" id="KW-1185">Reference proteome</keyword>
<dbReference type="PANTHER" id="PTHR35936">
    <property type="entry name" value="MEMBRANE-BOUND LYTIC MUREIN TRANSGLYCOSYLASE F"/>
    <property type="match status" value="1"/>
</dbReference>
<sequence>MRFRYLVISLIVCVSCLAQSASLCVDHYPPHQVVLGENQAEGYAIEFAKEVVDALNDSLQIVTESNLEECLKLAHSGKVDLIMGLYKTPERSRFLDFYKFSDGYSSTLFITFYDHLNISSFQDLANKRIGVVRQHHYFDEFDQSTSITKIASDHLGQAIFRLKRREVDFVAVSRYQWEEVKDILRSYVSQVYVADFQYKNDAPVFLAASKTATLPFDRQQLAAVVERLYRQKRYGLQE</sequence>
<dbReference type="EMBL" id="CP133548">
    <property type="protein sequence ID" value="WMS86257.1"/>
    <property type="molecule type" value="Genomic_DNA"/>
</dbReference>
<evidence type="ECO:0000256" key="3">
    <source>
        <dbReference type="SAM" id="SignalP"/>
    </source>
</evidence>
<feature type="chain" id="PRO_5041200728" evidence="3">
    <location>
        <begin position="21"/>
        <end position="238"/>
    </location>
</feature>
<dbReference type="KEGG" id="plei:Q9312_13615"/>
<name>A0AA51X5L6_9GAMM</name>
<dbReference type="PANTHER" id="PTHR35936:SF25">
    <property type="entry name" value="ABC TRANSPORTER SUBSTRATE-BINDING PROTEIN"/>
    <property type="match status" value="1"/>
</dbReference>
<organism evidence="5 6">
    <name type="scientific">Pleionea litopenaei</name>
    <dbReference type="NCBI Taxonomy" id="3070815"/>
    <lineage>
        <taxon>Bacteria</taxon>
        <taxon>Pseudomonadati</taxon>
        <taxon>Pseudomonadota</taxon>
        <taxon>Gammaproteobacteria</taxon>
        <taxon>Oceanospirillales</taxon>
        <taxon>Pleioneaceae</taxon>
        <taxon>Pleionea</taxon>
    </lineage>
</organism>
<evidence type="ECO:0000313" key="6">
    <source>
        <dbReference type="Proteomes" id="UP001239782"/>
    </source>
</evidence>
<feature type="domain" description="Solute-binding protein family 3/N-terminal" evidence="4">
    <location>
        <begin position="20"/>
        <end position="238"/>
    </location>
</feature>
<evidence type="ECO:0000259" key="4">
    <source>
        <dbReference type="SMART" id="SM00062"/>
    </source>
</evidence>
<dbReference type="SUPFAM" id="SSF53850">
    <property type="entry name" value="Periplasmic binding protein-like II"/>
    <property type="match status" value="1"/>
</dbReference>
<reference evidence="5 6" key="1">
    <citation type="submission" date="2023-08" db="EMBL/GenBank/DDBJ databases">
        <title>Pleionea litopenaei sp. nov., isolated from stomach of juvenile Litopenaeus vannamei.</title>
        <authorList>
            <person name="Rho A.M."/>
            <person name="Hwang C.Y."/>
        </authorList>
    </citation>
    <scope>NUCLEOTIDE SEQUENCE [LARGE SCALE GENOMIC DNA]</scope>
    <source>
        <strain evidence="5 6">HL-JVS1</strain>
    </source>
</reference>
<dbReference type="RefSeq" id="WP_309201409.1">
    <property type="nucleotide sequence ID" value="NZ_CP133548.1"/>
</dbReference>
<dbReference type="InterPro" id="IPR001638">
    <property type="entry name" value="Solute-binding_3/MltF_N"/>
</dbReference>
<evidence type="ECO:0000256" key="1">
    <source>
        <dbReference type="ARBA" id="ARBA00010333"/>
    </source>
</evidence>
<keyword evidence="2 3" id="KW-0732">Signal</keyword>
<evidence type="ECO:0000313" key="5">
    <source>
        <dbReference type="EMBL" id="WMS86257.1"/>
    </source>
</evidence>
<evidence type="ECO:0000256" key="2">
    <source>
        <dbReference type="ARBA" id="ARBA00022729"/>
    </source>
</evidence>
<dbReference type="Gene3D" id="3.40.190.10">
    <property type="entry name" value="Periplasmic binding protein-like II"/>
    <property type="match status" value="2"/>
</dbReference>
<comment type="similarity">
    <text evidence="1">Belongs to the bacterial solute-binding protein 3 family.</text>
</comment>
<proteinExistence type="inferred from homology"/>
<feature type="signal peptide" evidence="3">
    <location>
        <begin position="1"/>
        <end position="20"/>
    </location>
</feature>
<dbReference type="AlphaFoldDB" id="A0AA51X5L6"/>
<accession>A0AA51X5L6</accession>